<dbReference type="VEuPathDB" id="TriTrypDB:TvY486_0039430"/>
<evidence type="ECO:0000313" key="1">
    <source>
        <dbReference type="EMBL" id="CCD21042.1"/>
    </source>
</evidence>
<keyword evidence="2" id="KW-1185">Reference proteome</keyword>
<evidence type="ECO:0000313" key="2">
    <source>
        <dbReference type="Proteomes" id="UP000009027"/>
    </source>
</evidence>
<protein>
    <submittedName>
        <fullName evidence="1">Uncharacterized protein</fullName>
    </submittedName>
</protein>
<proteinExistence type="predicted"/>
<sequence>MLVQCHHLTTSIHGELQQARVVDGYARKEGEHAERLAISLSECRHLTRGIQLVHQLHDGEDVAVQCNGLAQDSLRAVPKLPVDLAVEARVLVRIQNVLTNPRGRHRARDALPTREPDLLPRNAVGNTAVELVPLLVHEEQRRAVRVQQPLGTVKRAARNGLHVPDVRVRQDRHDIQNGVALPLLGNQAVVDAAIAQRDAGEHRKGLEQILIALGVCAW</sequence>
<organism evidence="1 2">
    <name type="scientific">Trypanosoma vivax (strain Y486)</name>
    <dbReference type="NCBI Taxonomy" id="1055687"/>
    <lineage>
        <taxon>Eukaryota</taxon>
        <taxon>Discoba</taxon>
        <taxon>Euglenozoa</taxon>
        <taxon>Kinetoplastea</taxon>
        <taxon>Metakinetoplastina</taxon>
        <taxon>Trypanosomatida</taxon>
        <taxon>Trypanosomatidae</taxon>
        <taxon>Trypanosoma</taxon>
        <taxon>Duttonella</taxon>
    </lineage>
</organism>
<name>F9WTZ6_TRYVY</name>
<dbReference type="EMBL" id="CAEX01006864">
    <property type="protein sequence ID" value="CCD21042.1"/>
    <property type="molecule type" value="Genomic_DNA"/>
</dbReference>
<accession>F9WTZ6</accession>
<dbReference type="Proteomes" id="UP000009027">
    <property type="component" value="Unassembled WGS sequence"/>
</dbReference>
<gene>
    <name evidence="1" type="ORF">TvY486_0039430</name>
</gene>
<dbReference type="AlphaFoldDB" id="F9WTZ6"/>
<reference evidence="1 2" key="1">
    <citation type="journal article" date="2012" name="Proc. Natl. Acad. Sci. U.S.A.">
        <title>Antigenic diversity is generated by distinct evolutionary mechanisms in African trypanosome species.</title>
        <authorList>
            <person name="Jackson A.P."/>
            <person name="Berry A."/>
            <person name="Aslett M."/>
            <person name="Allison H.C."/>
            <person name="Burton P."/>
            <person name="Vavrova-Anderson J."/>
            <person name="Brown R."/>
            <person name="Browne H."/>
            <person name="Corton N."/>
            <person name="Hauser H."/>
            <person name="Gamble J."/>
            <person name="Gilderthorp R."/>
            <person name="Marcello L."/>
            <person name="McQuillan J."/>
            <person name="Otto T.D."/>
            <person name="Quail M.A."/>
            <person name="Sanders M.J."/>
            <person name="van Tonder A."/>
            <person name="Ginger M.L."/>
            <person name="Field M.C."/>
            <person name="Barry J.D."/>
            <person name="Hertz-Fowler C."/>
            <person name="Berriman M."/>
        </authorList>
    </citation>
    <scope>NUCLEOTIDE SEQUENCE</scope>
    <source>
        <strain evidence="1 2">Y486</strain>
    </source>
</reference>